<organism evidence="1">
    <name type="scientific">Arundo donax</name>
    <name type="common">Giant reed</name>
    <name type="synonym">Donax arundinaceus</name>
    <dbReference type="NCBI Taxonomy" id="35708"/>
    <lineage>
        <taxon>Eukaryota</taxon>
        <taxon>Viridiplantae</taxon>
        <taxon>Streptophyta</taxon>
        <taxon>Embryophyta</taxon>
        <taxon>Tracheophyta</taxon>
        <taxon>Spermatophyta</taxon>
        <taxon>Magnoliopsida</taxon>
        <taxon>Liliopsida</taxon>
        <taxon>Poales</taxon>
        <taxon>Poaceae</taxon>
        <taxon>PACMAD clade</taxon>
        <taxon>Arundinoideae</taxon>
        <taxon>Arundineae</taxon>
        <taxon>Arundo</taxon>
    </lineage>
</organism>
<proteinExistence type="predicted"/>
<dbReference type="AlphaFoldDB" id="A0A0A9GK25"/>
<sequence length="58" mass="6306">MLGTSMYQLRLFLDLCSAYDDAVSVGIKTSSSGGKDLGFASFVRSFVSFAILWCSWVA</sequence>
<reference evidence="1" key="1">
    <citation type="submission" date="2014-09" db="EMBL/GenBank/DDBJ databases">
        <authorList>
            <person name="Magalhaes I.L.F."/>
            <person name="Oliveira U."/>
            <person name="Santos F.R."/>
            <person name="Vidigal T.H.D.A."/>
            <person name="Brescovit A.D."/>
            <person name="Santos A.J."/>
        </authorList>
    </citation>
    <scope>NUCLEOTIDE SEQUENCE</scope>
    <source>
        <tissue evidence="1">Shoot tissue taken approximately 20 cm above the soil surface</tissue>
    </source>
</reference>
<accession>A0A0A9GK25</accession>
<reference evidence="1" key="2">
    <citation type="journal article" date="2015" name="Data Brief">
        <title>Shoot transcriptome of the giant reed, Arundo donax.</title>
        <authorList>
            <person name="Barrero R.A."/>
            <person name="Guerrero F.D."/>
            <person name="Moolhuijzen P."/>
            <person name="Goolsby J.A."/>
            <person name="Tidwell J."/>
            <person name="Bellgard S.E."/>
            <person name="Bellgard M.I."/>
        </authorList>
    </citation>
    <scope>NUCLEOTIDE SEQUENCE</scope>
    <source>
        <tissue evidence="1">Shoot tissue taken approximately 20 cm above the soil surface</tissue>
    </source>
</reference>
<name>A0A0A9GK25_ARUDO</name>
<evidence type="ECO:0000313" key="1">
    <source>
        <dbReference type="EMBL" id="JAE25470.1"/>
    </source>
</evidence>
<protein>
    <submittedName>
        <fullName evidence="1">Uncharacterized protein</fullName>
    </submittedName>
</protein>
<dbReference type="EMBL" id="GBRH01172426">
    <property type="protein sequence ID" value="JAE25470.1"/>
    <property type="molecule type" value="Transcribed_RNA"/>
</dbReference>